<gene>
    <name evidence="2" type="ORF">HMPREF0373_02261</name>
</gene>
<keyword evidence="1" id="KW-0812">Transmembrane</keyword>
<reference evidence="2 3" key="1">
    <citation type="submission" date="2013-06" db="EMBL/GenBank/DDBJ databases">
        <authorList>
            <person name="Weinstock G."/>
            <person name="Sodergren E."/>
            <person name="Lobos E.A."/>
            <person name="Fulton L."/>
            <person name="Fulton R."/>
            <person name="Courtney L."/>
            <person name="Fronick C."/>
            <person name="O'Laughlin M."/>
            <person name="Godfrey J."/>
            <person name="Wilson R.M."/>
            <person name="Miner T."/>
            <person name="Farmer C."/>
            <person name="Delehaunty K."/>
            <person name="Cordes M."/>
            <person name="Minx P."/>
            <person name="Tomlinson C."/>
            <person name="Chen J."/>
            <person name="Wollam A."/>
            <person name="Pepin K.H."/>
            <person name="Bhonagiri V."/>
            <person name="Zhang X."/>
            <person name="Warren W."/>
            <person name="Mitreva M."/>
            <person name="Mardis E.R."/>
            <person name="Wilson R.K."/>
        </authorList>
    </citation>
    <scope>NUCLEOTIDE SEQUENCE [LARGE SCALE GENOMIC DNA]</scope>
    <source>
        <strain evidence="2 3">ATCC 29099</strain>
    </source>
</reference>
<dbReference type="Proteomes" id="UP000016608">
    <property type="component" value="Unassembled WGS sequence"/>
</dbReference>
<proteinExistence type="predicted"/>
<dbReference type="HOGENOM" id="CLU_1812900_0_0_9"/>
<evidence type="ECO:0000313" key="2">
    <source>
        <dbReference type="EMBL" id="ERK43771.1"/>
    </source>
</evidence>
<comment type="caution">
    <text evidence="2">The sequence shown here is derived from an EMBL/GenBank/DDBJ whole genome shotgun (WGS) entry which is preliminary data.</text>
</comment>
<organism evidence="2 3">
    <name type="scientific">Eubacterium ramulus ATCC 29099</name>
    <dbReference type="NCBI Taxonomy" id="1256908"/>
    <lineage>
        <taxon>Bacteria</taxon>
        <taxon>Bacillati</taxon>
        <taxon>Bacillota</taxon>
        <taxon>Clostridia</taxon>
        <taxon>Eubacteriales</taxon>
        <taxon>Eubacteriaceae</taxon>
        <taxon>Eubacterium</taxon>
    </lineage>
</organism>
<evidence type="ECO:0000313" key="3">
    <source>
        <dbReference type="Proteomes" id="UP000016608"/>
    </source>
</evidence>
<protein>
    <submittedName>
        <fullName evidence="2">Uncharacterized protein</fullName>
    </submittedName>
</protein>
<sequence>MIHEIVSVSAQKEEICMCCKLMKKCCCIVVIAMITGAVFYFLCGLKGEAIQENGYLGQKLRSKREKVKQACKCMKAQGEDIAREVKFAAEYSADEMKDSWKHAGEAVRNAASEIKADMSEMKESAQAVFKENEETSEEKESV</sequence>
<accession>U2PHY1</accession>
<evidence type="ECO:0000256" key="1">
    <source>
        <dbReference type="SAM" id="Phobius"/>
    </source>
</evidence>
<keyword evidence="1" id="KW-1133">Transmembrane helix</keyword>
<keyword evidence="3" id="KW-1185">Reference proteome</keyword>
<name>U2PHY1_EUBRA</name>
<dbReference type="EMBL" id="AWVJ01000139">
    <property type="protein sequence ID" value="ERK43771.1"/>
    <property type="molecule type" value="Genomic_DNA"/>
</dbReference>
<feature type="transmembrane region" description="Helical" evidence="1">
    <location>
        <begin position="21"/>
        <end position="42"/>
    </location>
</feature>
<keyword evidence="1" id="KW-0472">Membrane</keyword>
<dbReference type="AlphaFoldDB" id="U2PHY1"/>
<dbReference type="PATRIC" id="fig|1256908.3.peg.2086"/>